<reference evidence="5" key="2">
    <citation type="journal article" date="2018" name="Plant J.">
        <title>The Sorghum bicolor reference genome: improved assembly, gene annotations, a transcriptome atlas, and signatures of genome organization.</title>
        <authorList>
            <person name="McCormick R.F."/>
            <person name="Truong S.K."/>
            <person name="Sreedasyam A."/>
            <person name="Jenkins J."/>
            <person name="Shu S."/>
            <person name="Sims D."/>
            <person name="Kennedy M."/>
            <person name="Amirebrahimi M."/>
            <person name="Weers B.D."/>
            <person name="McKinley B."/>
            <person name="Mattison A."/>
            <person name="Morishige D.T."/>
            <person name="Grimwood J."/>
            <person name="Schmutz J."/>
            <person name="Mullet J.E."/>
        </authorList>
    </citation>
    <scope>NUCLEOTIDE SEQUENCE [LARGE SCALE GENOMIC DNA]</scope>
    <source>
        <strain evidence="5">cv. BTx623</strain>
    </source>
</reference>
<evidence type="ECO:0000313" key="5">
    <source>
        <dbReference type="Proteomes" id="UP000000768"/>
    </source>
</evidence>
<dbReference type="OrthoDB" id="1938584at2759"/>
<evidence type="ECO:0000256" key="3">
    <source>
        <dbReference type="SAM" id="MobiDB-lite"/>
    </source>
</evidence>
<comment type="subcellular location">
    <subcellularLocation>
        <location evidence="1">Nucleus</location>
    </subcellularLocation>
</comment>
<feature type="compositionally biased region" description="Low complexity" evidence="3">
    <location>
        <begin position="17"/>
        <end position="32"/>
    </location>
</feature>
<keyword evidence="5" id="KW-1185">Reference proteome</keyword>
<dbReference type="EMBL" id="CM000763">
    <property type="protein sequence ID" value="KXG29841.1"/>
    <property type="molecule type" value="Genomic_DNA"/>
</dbReference>
<feature type="region of interest" description="Disordered" evidence="3">
    <location>
        <begin position="147"/>
        <end position="171"/>
    </location>
</feature>
<evidence type="ECO:0000313" key="4">
    <source>
        <dbReference type="EMBL" id="KXG29841.1"/>
    </source>
</evidence>
<dbReference type="PANTHER" id="PTHR33172:SF104">
    <property type="entry name" value="OS02G0227100 PROTEIN"/>
    <property type="match status" value="1"/>
</dbReference>
<evidence type="ECO:0000256" key="2">
    <source>
        <dbReference type="ARBA" id="ARBA00023242"/>
    </source>
</evidence>
<dbReference type="STRING" id="4558.A0A194YNS3"/>
<dbReference type="GO" id="GO:0005634">
    <property type="term" value="C:nucleus"/>
    <property type="evidence" value="ECO:0007669"/>
    <property type="project" value="UniProtKB-SubCell"/>
</dbReference>
<feature type="compositionally biased region" description="Low complexity" evidence="3">
    <location>
        <begin position="48"/>
        <end position="57"/>
    </location>
</feature>
<dbReference type="eggNOG" id="KOG4210">
    <property type="taxonomic scope" value="Eukaryota"/>
</dbReference>
<reference evidence="4 5" key="1">
    <citation type="journal article" date="2009" name="Nature">
        <title>The Sorghum bicolor genome and the diversification of grasses.</title>
        <authorList>
            <person name="Paterson A.H."/>
            <person name="Bowers J.E."/>
            <person name="Bruggmann R."/>
            <person name="Dubchak I."/>
            <person name="Grimwood J."/>
            <person name="Gundlach H."/>
            <person name="Haberer G."/>
            <person name="Hellsten U."/>
            <person name="Mitros T."/>
            <person name="Poliakov A."/>
            <person name="Schmutz J."/>
            <person name="Spannagl M."/>
            <person name="Tang H."/>
            <person name="Wang X."/>
            <person name="Wicker T."/>
            <person name="Bharti A.K."/>
            <person name="Chapman J."/>
            <person name="Feltus F.A."/>
            <person name="Gowik U."/>
            <person name="Grigoriev I.V."/>
            <person name="Lyons E."/>
            <person name="Maher C.A."/>
            <person name="Martis M."/>
            <person name="Narechania A."/>
            <person name="Otillar R.P."/>
            <person name="Penning B.W."/>
            <person name="Salamov A.A."/>
            <person name="Wang Y."/>
            <person name="Zhang L."/>
            <person name="Carpita N.C."/>
            <person name="Freeling M."/>
            <person name="Gingle A.R."/>
            <person name="Hash C.T."/>
            <person name="Keller B."/>
            <person name="Klein P."/>
            <person name="Kresovich S."/>
            <person name="McCann M.C."/>
            <person name="Ming R."/>
            <person name="Peterson D.G."/>
            <person name="Mehboob-ur-Rahman"/>
            <person name="Ware D."/>
            <person name="Westhoff P."/>
            <person name="Mayer K.F."/>
            <person name="Messing J."/>
            <person name="Rokhsar D.S."/>
        </authorList>
    </citation>
    <scope>NUCLEOTIDE SEQUENCE [LARGE SCALE GENOMIC DNA]</scope>
    <source>
        <strain evidence="5">cv. BTx623</strain>
    </source>
</reference>
<feature type="compositionally biased region" description="Polar residues" evidence="3">
    <location>
        <begin position="33"/>
        <end position="42"/>
    </location>
</feature>
<protein>
    <recommendedName>
        <fullName evidence="6">Oxidative stress 3</fullName>
    </recommendedName>
</protein>
<dbReference type="InParanoid" id="A0A194YNS3"/>
<evidence type="ECO:0000256" key="1">
    <source>
        <dbReference type="ARBA" id="ARBA00004123"/>
    </source>
</evidence>
<dbReference type="Gramene" id="KXG29841">
    <property type="protein sequence ID" value="KXG29841"/>
    <property type="gene ID" value="SORBI_3004G098100"/>
</dbReference>
<feature type="region of interest" description="Disordered" evidence="3">
    <location>
        <begin position="17"/>
        <end position="57"/>
    </location>
</feature>
<accession>A0A194YNS3</accession>
<dbReference type="GO" id="GO:0006950">
    <property type="term" value="P:response to stress"/>
    <property type="evidence" value="ECO:0007669"/>
    <property type="project" value="UniProtKB-ARBA"/>
</dbReference>
<name>A0A194YNS3_SORBI</name>
<proteinExistence type="predicted"/>
<dbReference type="InterPro" id="IPR051992">
    <property type="entry name" value="OxStress_Response_Reg"/>
</dbReference>
<dbReference type="Proteomes" id="UP000000768">
    <property type="component" value="Chromosome 4"/>
</dbReference>
<dbReference type="AlphaFoldDB" id="A0A194YNS3"/>
<gene>
    <name evidence="4" type="ORF">SORBI_3004G098100</name>
</gene>
<evidence type="ECO:0008006" key="6">
    <source>
        <dbReference type="Google" id="ProtNLM"/>
    </source>
</evidence>
<organism evidence="4 5">
    <name type="scientific">Sorghum bicolor</name>
    <name type="common">Sorghum</name>
    <name type="synonym">Sorghum vulgare</name>
    <dbReference type="NCBI Taxonomy" id="4558"/>
    <lineage>
        <taxon>Eukaryota</taxon>
        <taxon>Viridiplantae</taxon>
        <taxon>Streptophyta</taxon>
        <taxon>Embryophyta</taxon>
        <taxon>Tracheophyta</taxon>
        <taxon>Spermatophyta</taxon>
        <taxon>Magnoliopsida</taxon>
        <taxon>Liliopsida</taxon>
        <taxon>Poales</taxon>
        <taxon>Poaceae</taxon>
        <taxon>PACMAD clade</taxon>
        <taxon>Panicoideae</taxon>
        <taxon>Andropogonodae</taxon>
        <taxon>Andropogoneae</taxon>
        <taxon>Sorghinae</taxon>
        <taxon>Sorghum</taxon>
    </lineage>
</organism>
<keyword evidence="2" id="KW-0539">Nucleus</keyword>
<dbReference type="PANTHER" id="PTHR33172">
    <property type="entry name" value="OS08G0516900 PROTEIN"/>
    <property type="match status" value="1"/>
</dbReference>
<sequence>MAEPYNLASHAVHSESASFSGASSGSFCSSASNLSDDATSSPPGGHPSELSSTSSSTLHLDAEGPLYELSSLLDELPIRKGLSNYYQGKAQSFTSISDATSVQDLAKKISYSKRMRASKSYSVGLDMNQRSIIVSRPCNKVIAKRPSNGSFARVMPRTNNTSQNKRDAHTY</sequence>
<dbReference type="FunCoup" id="A0A194YNS3">
    <property type="interactions" value="135"/>
</dbReference>
<dbReference type="OMA" id="WESTMQS"/>